<keyword evidence="3" id="KW-1185">Reference proteome</keyword>
<accession>A0ABW0UCZ9</accession>
<sequence>MLSQKFPFSYVTNMLTPRNMFAGRTAYSWWQLLVIVIFLNALILMPVSFHYAGMETYQIDRIVDNGLAAVTEKTYPALRGGSIQEGRFSGVSQLIETEEAVIAVLPDAKTQEALAQSQKYGIVLTTDKWYFYYPNGSVIESFLSGQYNLSQLTSRNAVLDFLNQQWYNSHRAEVFVFVMLVYAALLYLGSGLVVIAGGVTLYLTRKAGIFDLKTFKGCVGLLANCLGLPSLLAVLANLTGLVENPIMVMNTQVFGSILMLMVVLYRTGFRDKQLRK</sequence>
<feature type="transmembrane region" description="Helical" evidence="1">
    <location>
        <begin position="246"/>
        <end position="265"/>
    </location>
</feature>
<evidence type="ECO:0000313" key="2">
    <source>
        <dbReference type="EMBL" id="MFC5630800.1"/>
    </source>
</evidence>
<protein>
    <submittedName>
        <fullName evidence="2">Maltodextrose utilization protein malA</fullName>
    </submittedName>
</protein>
<dbReference type="Proteomes" id="UP001596110">
    <property type="component" value="Unassembled WGS sequence"/>
</dbReference>
<feature type="transmembrane region" description="Helical" evidence="1">
    <location>
        <begin position="27"/>
        <end position="47"/>
    </location>
</feature>
<comment type="caution">
    <text evidence="2">The sequence shown here is derived from an EMBL/GenBank/DDBJ whole genome shotgun (WGS) entry which is preliminary data.</text>
</comment>
<feature type="transmembrane region" description="Helical" evidence="1">
    <location>
        <begin position="174"/>
        <end position="203"/>
    </location>
</feature>
<keyword evidence="1" id="KW-0472">Membrane</keyword>
<evidence type="ECO:0000313" key="3">
    <source>
        <dbReference type="Proteomes" id="UP001596110"/>
    </source>
</evidence>
<reference evidence="3" key="1">
    <citation type="journal article" date="2019" name="Int. J. Syst. Evol. Microbiol.">
        <title>The Global Catalogue of Microorganisms (GCM) 10K type strain sequencing project: providing services to taxonomists for standard genome sequencing and annotation.</title>
        <authorList>
            <consortium name="The Broad Institute Genomics Platform"/>
            <consortium name="The Broad Institute Genome Sequencing Center for Infectious Disease"/>
            <person name="Wu L."/>
            <person name="Ma J."/>
        </authorList>
    </citation>
    <scope>NUCLEOTIDE SEQUENCE [LARGE SCALE GENOMIC DNA]</scope>
    <source>
        <strain evidence="3">DT43</strain>
    </source>
</reference>
<dbReference type="EMBL" id="JBHSOJ010000016">
    <property type="protein sequence ID" value="MFC5630800.1"/>
    <property type="molecule type" value="Genomic_DNA"/>
</dbReference>
<gene>
    <name evidence="2" type="ORF">ACFPQ3_04180</name>
</gene>
<proteinExistence type="predicted"/>
<organism evidence="2 3">
    <name type="scientific">Streptococcus caledonicus</name>
    <dbReference type="NCBI Taxonomy" id="2614158"/>
    <lineage>
        <taxon>Bacteria</taxon>
        <taxon>Bacillati</taxon>
        <taxon>Bacillota</taxon>
        <taxon>Bacilli</taxon>
        <taxon>Lactobacillales</taxon>
        <taxon>Streptococcaceae</taxon>
        <taxon>Streptococcus</taxon>
    </lineage>
</organism>
<dbReference type="RefSeq" id="WP_156805671.1">
    <property type="nucleotide sequence ID" value="NZ_JBHSOJ010000016.1"/>
</dbReference>
<keyword evidence="1" id="KW-0812">Transmembrane</keyword>
<keyword evidence="1" id="KW-1133">Transmembrane helix</keyword>
<evidence type="ECO:0000256" key="1">
    <source>
        <dbReference type="SAM" id="Phobius"/>
    </source>
</evidence>
<name>A0ABW0UCZ9_9STRE</name>